<reference evidence="11" key="2">
    <citation type="journal article" date="2021" name="PeerJ">
        <title>Extensive microbial diversity within the chicken gut microbiome revealed by metagenomics and culture.</title>
        <authorList>
            <person name="Gilroy R."/>
            <person name="Ravi A."/>
            <person name="Getino M."/>
            <person name="Pursley I."/>
            <person name="Horton D.L."/>
            <person name="Alikhan N.F."/>
            <person name="Baker D."/>
            <person name="Gharbi K."/>
            <person name="Hall N."/>
            <person name="Watson M."/>
            <person name="Adriaenssens E.M."/>
            <person name="Foster-Nyarko E."/>
            <person name="Jarju S."/>
            <person name="Secka A."/>
            <person name="Antonio M."/>
            <person name="Oren A."/>
            <person name="Chaudhuri R.R."/>
            <person name="La Ragione R."/>
            <person name="Hildebrand F."/>
            <person name="Pallen M.J."/>
        </authorList>
    </citation>
    <scope>NUCLEOTIDE SEQUENCE</scope>
    <source>
        <strain evidence="11">ChiSxjej1B13-7041</strain>
    </source>
</reference>
<dbReference type="AlphaFoldDB" id="A0A9D1ELX1"/>
<evidence type="ECO:0000259" key="10">
    <source>
        <dbReference type="Pfam" id="PF04715"/>
    </source>
</evidence>
<comment type="catalytic activity">
    <reaction evidence="8">
        <text>chorismate + L-glutamine = anthranilate + pyruvate + L-glutamate + H(+)</text>
        <dbReference type="Rhea" id="RHEA:21732"/>
        <dbReference type="ChEBI" id="CHEBI:15361"/>
        <dbReference type="ChEBI" id="CHEBI:15378"/>
        <dbReference type="ChEBI" id="CHEBI:16567"/>
        <dbReference type="ChEBI" id="CHEBI:29748"/>
        <dbReference type="ChEBI" id="CHEBI:29985"/>
        <dbReference type="ChEBI" id="CHEBI:58359"/>
        <dbReference type="EC" id="4.1.3.27"/>
    </reaction>
</comment>
<evidence type="ECO:0000256" key="3">
    <source>
        <dbReference type="ARBA" id="ARBA00020653"/>
    </source>
</evidence>
<evidence type="ECO:0000313" key="12">
    <source>
        <dbReference type="Proteomes" id="UP000886841"/>
    </source>
</evidence>
<accession>A0A9D1ELX1</accession>
<evidence type="ECO:0000256" key="7">
    <source>
        <dbReference type="ARBA" id="ARBA00025634"/>
    </source>
</evidence>
<dbReference type="Pfam" id="PF04715">
    <property type="entry name" value="Anth_synt_I_N"/>
    <property type="match status" value="1"/>
</dbReference>
<comment type="function">
    <text evidence="7">Part of a heterotetrameric complex that catalyzes the two-step biosynthesis of anthranilate, an intermediate in the biosynthesis of L-tryptophan. In the first step, the glutamine-binding beta subunit (TrpG) of anthranilate synthase (AS) provides the glutamine amidotransferase activity which generates ammonia as a substrate that, along with chorismate, is used in the second step, catalyzed by the large alpha subunit of AS (TrpE) to produce anthranilate. In the absence of TrpG, TrpE can synthesize anthranilate directly from chorismate and high concentrations of ammonia.</text>
</comment>
<dbReference type="Pfam" id="PF00425">
    <property type="entry name" value="Chorismate_bind"/>
    <property type="match status" value="1"/>
</dbReference>
<comment type="subunit">
    <text evidence="2">Heterotetramer consisting of two non-identical subunits: a beta subunit (TrpG) and a large alpha subunit (TrpE).</text>
</comment>
<gene>
    <name evidence="11" type="ORF">IAB98_13365</name>
</gene>
<evidence type="ECO:0000256" key="5">
    <source>
        <dbReference type="ARBA" id="ARBA00022842"/>
    </source>
</evidence>
<sequence>MFPSLQEIQKLAKTGKYRRIPLCRELYADRFTPIEVMRTLRAASRHCYLLESAENNQTRGRYSFLGYEPTLELTCSRGQLVIRRGDTEHFQDIQHYSVHHPGEAIRGILNRFRSPLLKGMPPFTGGLVGYFSYEYIHYGEPSLAAPYIYDGGEDFRDVDLMLFDKVIVFDHYRQKLLLIVGVETGNPEKSYENACAELNKMEQLLNSGAKALFRPLHLKAPLTPVFSKKEYCQMVEKAKNYIREGDIFQAVLSNPQEAPAEGSLFDAYRVLRTTNPSPYMFYFSSDDIEVAGASPETLVKLTDGVLQTFPLAGTRPRGTTEEEDLQLEQELLADEKELAEHNMLVDLGRNDLGKISRLGTVCVEKYLKIQRFSHVMHIGSQVSGKILSDKDAVDAIDAILPAGTLSGAPKIRACQIIGELERRPRGIYGGAIGYLDFSGNLDTCISIRLAYKKNGKVCVQSGAGIVADSIPEKEFDECCSKARAVINALQEAKGGLS</sequence>
<dbReference type="PRINTS" id="PR00095">
    <property type="entry name" value="ANTSNTHASEI"/>
</dbReference>
<dbReference type="InterPro" id="IPR005801">
    <property type="entry name" value="ADC_synthase"/>
</dbReference>
<dbReference type="Proteomes" id="UP000886841">
    <property type="component" value="Unassembled WGS sequence"/>
</dbReference>
<protein>
    <recommendedName>
        <fullName evidence="3">Anthranilate synthase component 1</fullName>
    </recommendedName>
</protein>
<reference evidence="11" key="1">
    <citation type="submission" date="2020-10" db="EMBL/GenBank/DDBJ databases">
        <authorList>
            <person name="Gilroy R."/>
        </authorList>
    </citation>
    <scope>NUCLEOTIDE SEQUENCE</scope>
    <source>
        <strain evidence="11">ChiSxjej1B13-7041</strain>
    </source>
</reference>
<dbReference type="EMBL" id="DVHU01000118">
    <property type="protein sequence ID" value="HIR94397.1"/>
    <property type="molecule type" value="Genomic_DNA"/>
</dbReference>
<comment type="cofactor">
    <cofactor evidence="1">
        <name>Mg(2+)</name>
        <dbReference type="ChEBI" id="CHEBI:18420"/>
    </cofactor>
</comment>
<dbReference type="GO" id="GO:0046872">
    <property type="term" value="F:metal ion binding"/>
    <property type="evidence" value="ECO:0007669"/>
    <property type="project" value="UniProtKB-KW"/>
</dbReference>
<dbReference type="InterPro" id="IPR019999">
    <property type="entry name" value="Anth_synth_I-like"/>
</dbReference>
<name>A0A9D1ELX1_9FIRM</name>
<evidence type="ECO:0000256" key="4">
    <source>
        <dbReference type="ARBA" id="ARBA00022723"/>
    </source>
</evidence>
<feature type="domain" description="Anthranilate synthase component I N-terminal" evidence="10">
    <location>
        <begin position="29"/>
        <end position="178"/>
    </location>
</feature>
<proteinExistence type="predicted"/>
<keyword evidence="4" id="KW-0479">Metal-binding</keyword>
<keyword evidence="6" id="KW-0456">Lyase</keyword>
<dbReference type="Gene3D" id="3.60.120.10">
    <property type="entry name" value="Anthranilate synthase"/>
    <property type="match status" value="1"/>
</dbReference>
<organism evidence="11 12">
    <name type="scientific">Candidatus Egerieimonas intestinavium</name>
    <dbReference type="NCBI Taxonomy" id="2840777"/>
    <lineage>
        <taxon>Bacteria</taxon>
        <taxon>Bacillati</taxon>
        <taxon>Bacillota</taxon>
        <taxon>Clostridia</taxon>
        <taxon>Lachnospirales</taxon>
        <taxon>Lachnospiraceae</taxon>
        <taxon>Lachnospiraceae incertae sedis</taxon>
        <taxon>Candidatus Egerieimonas</taxon>
    </lineage>
</organism>
<dbReference type="InterPro" id="IPR006805">
    <property type="entry name" value="Anth_synth_I_N"/>
</dbReference>
<evidence type="ECO:0000313" key="11">
    <source>
        <dbReference type="EMBL" id="HIR94397.1"/>
    </source>
</evidence>
<feature type="domain" description="Chorismate-utilising enzyme C-terminal" evidence="9">
    <location>
        <begin position="228"/>
        <end position="481"/>
    </location>
</feature>
<evidence type="ECO:0000256" key="2">
    <source>
        <dbReference type="ARBA" id="ARBA00011575"/>
    </source>
</evidence>
<dbReference type="SUPFAM" id="SSF56322">
    <property type="entry name" value="ADC synthase"/>
    <property type="match status" value="1"/>
</dbReference>
<evidence type="ECO:0000259" key="9">
    <source>
        <dbReference type="Pfam" id="PF00425"/>
    </source>
</evidence>
<dbReference type="GO" id="GO:0000162">
    <property type="term" value="P:L-tryptophan biosynthetic process"/>
    <property type="evidence" value="ECO:0007669"/>
    <property type="project" value="TreeGrafter"/>
</dbReference>
<dbReference type="PANTHER" id="PTHR11236">
    <property type="entry name" value="AMINOBENZOATE/ANTHRANILATE SYNTHASE"/>
    <property type="match status" value="1"/>
</dbReference>
<dbReference type="InterPro" id="IPR015890">
    <property type="entry name" value="Chorismate_C"/>
</dbReference>
<evidence type="ECO:0000256" key="1">
    <source>
        <dbReference type="ARBA" id="ARBA00001946"/>
    </source>
</evidence>
<keyword evidence="5" id="KW-0460">Magnesium</keyword>
<dbReference type="GO" id="GO:0004049">
    <property type="term" value="F:anthranilate synthase activity"/>
    <property type="evidence" value="ECO:0007669"/>
    <property type="project" value="UniProtKB-EC"/>
</dbReference>
<evidence type="ECO:0000256" key="8">
    <source>
        <dbReference type="ARBA" id="ARBA00047683"/>
    </source>
</evidence>
<dbReference type="PANTHER" id="PTHR11236:SF48">
    <property type="entry name" value="ISOCHORISMATE SYNTHASE MENF"/>
    <property type="match status" value="1"/>
</dbReference>
<evidence type="ECO:0000256" key="6">
    <source>
        <dbReference type="ARBA" id="ARBA00023239"/>
    </source>
</evidence>
<comment type="caution">
    <text evidence="11">The sequence shown here is derived from an EMBL/GenBank/DDBJ whole genome shotgun (WGS) entry which is preliminary data.</text>
</comment>